<evidence type="ECO:0000313" key="1">
    <source>
        <dbReference type="EMBL" id="KAG9329986.1"/>
    </source>
</evidence>
<protein>
    <submittedName>
        <fullName evidence="2">Uncharacterized protein</fullName>
    </submittedName>
</protein>
<gene>
    <name evidence="2" type="ORF">JZ751_024361</name>
    <name evidence="1" type="ORF">JZ751_028374</name>
</gene>
<accession>A0A8T2NRK0</accession>
<comment type="caution">
    <text evidence="2">The sequence shown here is derived from an EMBL/GenBank/DDBJ whole genome shotgun (WGS) entry which is preliminary data.</text>
</comment>
<evidence type="ECO:0000313" key="3">
    <source>
        <dbReference type="Proteomes" id="UP000824540"/>
    </source>
</evidence>
<name>A0A8T2NRK0_9TELE</name>
<dbReference type="AlphaFoldDB" id="A0A8T2NRK0"/>
<reference evidence="2" key="1">
    <citation type="thesis" date="2021" institute="BYU ScholarsArchive" country="Provo, UT, USA">
        <title>Applications of and Algorithms for Genome Assembly and Genomic Analyses with an Emphasis on Marine Teleosts.</title>
        <authorList>
            <person name="Pickett B.D."/>
        </authorList>
    </citation>
    <scope>NUCLEOTIDE SEQUENCE</scope>
    <source>
        <strain evidence="2">HI-2016</strain>
    </source>
</reference>
<organism evidence="2 3">
    <name type="scientific">Albula glossodonta</name>
    <name type="common">roundjaw bonefish</name>
    <dbReference type="NCBI Taxonomy" id="121402"/>
    <lineage>
        <taxon>Eukaryota</taxon>
        <taxon>Metazoa</taxon>
        <taxon>Chordata</taxon>
        <taxon>Craniata</taxon>
        <taxon>Vertebrata</taxon>
        <taxon>Euteleostomi</taxon>
        <taxon>Actinopterygii</taxon>
        <taxon>Neopterygii</taxon>
        <taxon>Teleostei</taxon>
        <taxon>Albuliformes</taxon>
        <taxon>Albulidae</taxon>
        <taxon>Albula</taxon>
    </lineage>
</organism>
<proteinExistence type="predicted"/>
<dbReference type="EMBL" id="JAFBMS010000819">
    <property type="protein sequence ID" value="KAG9329986.1"/>
    <property type="molecule type" value="Genomic_DNA"/>
</dbReference>
<sequence>MFFHAAAPLLQSDGATPDAARHCLPSHNNDVNLLRATVRIFRARTGGEVTAGRQKPHLHQQWPFLMSRMTERECCETGI</sequence>
<keyword evidence="3" id="KW-1185">Reference proteome</keyword>
<evidence type="ECO:0000313" key="2">
    <source>
        <dbReference type="EMBL" id="KAG9338967.1"/>
    </source>
</evidence>
<dbReference type="Proteomes" id="UP000824540">
    <property type="component" value="Unassembled WGS sequence"/>
</dbReference>
<dbReference type="EMBL" id="JAFBMS010000060">
    <property type="protein sequence ID" value="KAG9338967.1"/>
    <property type="molecule type" value="Genomic_DNA"/>
</dbReference>